<evidence type="ECO:0000256" key="1">
    <source>
        <dbReference type="SAM" id="MobiDB-lite"/>
    </source>
</evidence>
<keyword evidence="2" id="KW-0472">Membrane</keyword>
<sequence length="171" mass="19531">MREIQNRVLSTKEKQKRDRKEKLEKGKAVAREAKRTWEVGNKVGLSVRGDEEEVIEEIGRLKANRGKVDGIGGVRDRKRVSILVWNFSVVFYCEALFVFRGMGILSWNISGLGSEVKKASVKRNCRLVKANVCFLQETKLELINIDVVRKLWGMIIVSLGLWQLKVDRVGC</sequence>
<reference evidence="3 4" key="1">
    <citation type="submission" date="2019-07" db="EMBL/GenBank/DDBJ databases">
        <title>WGS assembly of Gossypium mustelinum.</title>
        <authorList>
            <person name="Chen Z.J."/>
            <person name="Sreedasyam A."/>
            <person name="Ando A."/>
            <person name="Song Q."/>
            <person name="De L."/>
            <person name="Hulse-Kemp A."/>
            <person name="Ding M."/>
            <person name="Ye W."/>
            <person name="Kirkbride R."/>
            <person name="Jenkins J."/>
            <person name="Plott C."/>
            <person name="Lovell J."/>
            <person name="Lin Y.-M."/>
            <person name="Vaughn R."/>
            <person name="Liu B."/>
            <person name="Li W."/>
            <person name="Simpson S."/>
            <person name="Scheffler B."/>
            <person name="Saski C."/>
            <person name="Grover C."/>
            <person name="Hu G."/>
            <person name="Conover J."/>
            <person name="Carlson J."/>
            <person name="Shu S."/>
            <person name="Boston L."/>
            <person name="Williams M."/>
            <person name="Peterson D."/>
            <person name="Mcgee K."/>
            <person name="Jones D."/>
            <person name="Wendel J."/>
            <person name="Stelly D."/>
            <person name="Grimwood J."/>
            <person name="Schmutz J."/>
        </authorList>
    </citation>
    <scope>NUCLEOTIDE SEQUENCE [LARGE SCALE GENOMIC DNA]</scope>
    <source>
        <strain evidence="3">1408120.09</strain>
    </source>
</reference>
<dbReference type="SUPFAM" id="SSF56219">
    <property type="entry name" value="DNase I-like"/>
    <property type="match status" value="1"/>
</dbReference>
<dbReference type="Gene3D" id="3.60.10.10">
    <property type="entry name" value="Endonuclease/exonuclease/phosphatase"/>
    <property type="match status" value="1"/>
</dbReference>
<feature type="transmembrane region" description="Helical" evidence="2">
    <location>
        <begin position="83"/>
        <end position="107"/>
    </location>
</feature>
<feature type="region of interest" description="Disordered" evidence="1">
    <location>
        <begin position="1"/>
        <end position="26"/>
    </location>
</feature>
<organism evidence="3 4">
    <name type="scientific">Gossypium mustelinum</name>
    <name type="common">Cotton</name>
    <name type="synonym">Gossypium caicoense</name>
    <dbReference type="NCBI Taxonomy" id="34275"/>
    <lineage>
        <taxon>Eukaryota</taxon>
        <taxon>Viridiplantae</taxon>
        <taxon>Streptophyta</taxon>
        <taxon>Embryophyta</taxon>
        <taxon>Tracheophyta</taxon>
        <taxon>Spermatophyta</taxon>
        <taxon>Magnoliopsida</taxon>
        <taxon>eudicotyledons</taxon>
        <taxon>Gunneridae</taxon>
        <taxon>Pentapetalae</taxon>
        <taxon>rosids</taxon>
        <taxon>malvids</taxon>
        <taxon>Malvales</taxon>
        <taxon>Malvaceae</taxon>
        <taxon>Malvoideae</taxon>
        <taxon>Gossypium</taxon>
    </lineage>
</organism>
<keyword evidence="4" id="KW-1185">Reference proteome</keyword>
<gene>
    <name evidence="3" type="ORF">E1A91_A02G182300v1</name>
</gene>
<protein>
    <submittedName>
        <fullName evidence="3">Uncharacterized protein</fullName>
    </submittedName>
</protein>
<name>A0A5D3A6Z4_GOSMU</name>
<evidence type="ECO:0000313" key="3">
    <source>
        <dbReference type="EMBL" id="TYJ47335.1"/>
    </source>
</evidence>
<dbReference type="AlphaFoldDB" id="A0A5D3A6Z4"/>
<accession>A0A5D3A6Z4</accession>
<proteinExistence type="predicted"/>
<dbReference type="InterPro" id="IPR036691">
    <property type="entry name" value="Endo/exonu/phosph_ase_sf"/>
</dbReference>
<dbReference type="EMBL" id="CM017637">
    <property type="protein sequence ID" value="TYJ47335.1"/>
    <property type="molecule type" value="Genomic_DNA"/>
</dbReference>
<keyword evidence="2" id="KW-1133">Transmembrane helix</keyword>
<keyword evidence="2" id="KW-0812">Transmembrane</keyword>
<dbReference type="Proteomes" id="UP000323597">
    <property type="component" value="Chromosome A02"/>
</dbReference>
<evidence type="ECO:0000313" key="4">
    <source>
        <dbReference type="Proteomes" id="UP000323597"/>
    </source>
</evidence>
<evidence type="ECO:0000256" key="2">
    <source>
        <dbReference type="SAM" id="Phobius"/>
    </source>
</evidence>